<evidence type="ECO:0000256" key="1">
    <source>
        <dbReference type="ARBA" id="ARBA00009986"/>
    </source>
</evidence>
<dbReference type="GO" id="GO:0008886">
    <property type="term" value="F:glyceraldehyde-3-phosphate dehydrogenase (NADP+) (non-phosphorylating) activity"/>
    <property type="evidence" value="ECO:0007669"/>
    <property type="project" value="UniProtKB-EC"/>
</dbReference>
<keyword evidence="2 10" id="KW-0560">Oxidoreductase</keyword>
<dbReference type="GO" id="GO:0008911">
    <property type="term" value="F:lactaldehyde dehydrogenase (NAD+) activity"/>
    <property type="evidence" value="ECO:0007669"/>
    <property type="project" value="TreeGrafter"/>
</dbReference>
<dbReference type="InterPro" id="IPR016163">
    <property type="entry name" value="Ald_DH_C"/>
</dbReference>
<organism evidence="12">
    <name type="scientific">Arcella intermedia</name>
    <dbReference type="NCBI Taxonomy" id="1963864"/>
    <lineage>
        <taxon>Eukaryota</taxon>
        <taxon>Amoebozoa</taxon>
        <taxon>Tubulinea</taxon>
        <taxon>Elardia</taxon>
        <taxon>Arcellinida</taxon>
        <taxon>Sphaerothecina</taxon>
        <taxon>Arcellidae</taxon>
        <taxon>Arcella</taxon>
    </lineage>
</organism>
<dbReference type="InterPro" id="IPR015590">
    <property type="entry name" value="Aldehyde_DH_dom"/>
</dbReference>
<evidence type="ECO:0000256" key="4">
    <source>
        <dbReference type="ARBA" id="ARBA00040853"/>
    </source>
</evidence>
<protein>
    <recommendedName>
        <fullName evidence="4">NADP-dependent glyceraldehyde-3-phosphate dehydrogenase</fullName>
        <ecNumber evidence="3">1.2.1.9</ecNumber>
    </recommendedName>
    <alternativeName>
        <fullName evidence="5">Glyceraldehyde-3-phosphate dehydrogenase [NADP(+)]</fullName>
    </alternativeName>
    <alternativeName>
        <fullName evidence="6">Non-phosphorylating glyceraldehyde 3-phosphate dehydrogenase</fullName>
    </alternativeName>
    <alternativeName>
        <fullName evidence="7">Triosephosphate dehydrogenase</fullName>
    </alternativeName>
</protein>
<accession>A0A6B2L327</accession>
<reference evidence="12" key="1">
    <citation type="journal article" date="2020" name="J. Eukaryot. Microbiol.">
        <title>De novo Sequencing, Assembly and Annotation of the Transcriptome for the Free-Living Testate Amoeba Arcella intermedia.</title>
        <authorList>
            <person name="Ribeiro G.M."/>
            <person name="Porfirio-Sousa A.L."/>
            <person name="Maurer-Alcala X.X."/>
            <person name="Katz L.A."/>
            <person name="Lahr D.J.G."/>
        </authorList>
    </citation>
    <scope>NUCLEOTIDE SEQUENCE</scope>
</reference>
<dbReference type="Gene3D" id="3.40.309.10">
    <property type="entry name" value="Aldehyde Dehydrogenase, Chain A, domain 2"/>
    <property type="match status" value="1"/>
</dbReference>
<dbReference type="InterPro" id="IPR029510">
    <property type="entry name" value="Ald_DH_CS_GLU"/>
</dbReference>
<evidence type="ECO:0000256" key="8">
    <source>
        <dbReference type="ARBA" id="ARBA00049186"/>
    </source>
</evidence>
<dbReference type="Pfam" id="PF00171">
    <property type="entry name" value="Aldedh"/>
    <property type="match status" value="1"/>
</dbReference>
<evidence type="ECO:0000256" key="5">
    <source>
        <dbReference type="ARBA" id="ARBA00042470"/>
    </source>
</evidence>
<dbReference type="InterPro" id="IPR051020">
    <property type="entry name" value="ALDH-related_metabolic_enz"/>
</dbReference>
<feature type="active site" evidence="9">
    <location>
        <position position="246"/>
    </location>
</feature>
<proteinExistence type="inferred from homology"/>
<evidence type="ECO:0000256" key="9">
    <source>
        <dbReference type="PROSITE-ProRule" id="PRU10007"/>
    </source>
</evidence>
<comment type="similarity">
    <text evidence="1 10">Belongs to the aldehyde dehydrogenase family.</text>
</comment>
<evidence type="ECO:0000256" key="2">
    <source>
        <dbReference type="ARBA" id="ARBA00023002"/>
    </source>
</evidence>
<evidence type="ECO:0000256" key="7">
    <source>
        <dbReference type="ARBA" id="ARBA00043052"/>
    </source>
</evidence>
<dbReference type="PROSITE" id="PS00687">
    <property type="entry name" value="ALDEHYDE_DEHYDR_GLU"/>
    <property type="match status" value="1"/>
</dbReference>
<dbReference type="SUPFAM" id="SSF53720">
    <property type="entry name" value="ALDH-like"/>
    <property type="match status" value="1"/>
</dbReference>
<sequence>MYPYYVGKTPFLNPRNSLPVVDKYSGKVVSQVSTVPPEDLRGIIDKVNRTQKKLTAFPRYERKRVLLDIASKIKLNSEKLAQLLVLEVGKSITDARGEIGRAIDTFTISAEEAVRQGGEFQHADSSARNHGTRTITSRYPIGLVSMIVPFNFPINLAAHKMGPAIAVGCPFILKPSERTPLSAVLLGEILSEVDLPEDSYALLPSELSTAPVFSTDERIKLISFTGSAKVGWEIKKTSGKKKVCLELGGNAAAVVDSNVNVDHAAARIYWGAFYSNGESCISVQKVKVHEDIYDQFVTKLIEKTKTIVMGNPYDEKTFLGPLIAESEAIRLERWVQEAQSQGAKVLLGGKRSGAFFEPTIMSDVPPNCHISCEEAFGPVCVLEKYSDFRAVIDKVNTSQYGLQTGIFTKDLHKAFYAYDNLDVGGVVINDVPSVRVDAMPYGGVKDSGLGREGITYAMEDMSEIRVMVLKDVGLL</sequence>
<dbReference type="AlphaFoldDB" id="A0A6B2L327"/>
<name>A0A6B2L327_9EUKA</name>
<evidence type="ECO:0000256" key="10">
    <source>
        <dbReference type="RuleBase" id="RU003345"/>
    </source>
</evidence>
<dbReference type="EC" id="1.2.1.9" evidence="3"/>
<evidence type="ECO:0000256" key="6">
    <source>
        <dbReference type="ARBA" id="ARBA00042646"/>
    </source>
</evidence>
<evidence type="ECO:0000256" key="3">
    <source>
        <dbReference type="ARBA" id="ARBA00038980"/>
    </source>
</evidence>
<dbReference type="Gene3D" id="3.40.605.10">
    <property type="entry name" value="Aldehyde Dehydrogenase, Chain A, domain 1"/>
    <property type="match status" value="1"/>
</dbReference>
<dbReference type="InterPro" id="IPR016162">
    <property type="entry name" value="Ald_DH_N"/>
</dbReference>
<dbReference type="PANTHER" id="PTHR42991:SF1">
    <property type="entry name" value="ALDEHYDE DEHYDROGENASE"/>
    <property type="match status" value="1"/>
</dbReference>
<evidence type="ECO:0000313" key="12">
    <source>
        <dbReference type="EMBL" id="NDV31321.1"/>
    </source>
</evidence>
<feature type="domain" description="Aldehyde dehydrogenase" evidence="11">
    <location>
        <begin position="16"/>
        <end position="465"/>
    </location>
</feature>
<dbReference type="EMBL" id="GIBP01002352">
    <property type="protein sequence ID" value="NDV31321.1"/>
    <property type="molecule type" value="Transcribed_RNA"/>
</dbReference>
<comment type="catalytic activity">
    <reaction evidence="8">
        <text>D-glyceraldehyde 3-phosphate + NADP(+) + H2O = (2R)-3-phosphoglycerate + NADPH + 2 H(+)</text>
        <dbReference type="Rhea" id="RHEA:14669"/>
        <dbReference type="ChEBI" id="CHEBI:15377"/>
        <dbReference type="ChEBI" id="CHEBI:15378"/>
        <dbReference type="ChEBI" id="CHEBI:57783"/>
        <dbReference type="ChEBI" id="CHEBI:58272"/>
        <dbReference type="ChEBI" id="CHEBI:58349"/>
        <dbReference type="ChEBI" id="CHEBI:59776"/>
        <dbReference type="EC" id="1.2.1.9"/>
    </reaction>
</comment>
<evidence type="ECO:0000259" key="11">
    <source>
        <dbReference type="Pfam" id="PF00171"/>
    </source>
</evidence>
<dbReference type="PANTHER" id="PTHR42991">
    <property type="entry name" value="ALDEHYDE DEHYDROGENASE"/>
    <property type="match status" value="1"/>
</dbReference>
<dbReference type="InterPro" id="IPR016161">
    <property type="entry name" value="Ald_DH/histidinol_DH"/>
</dbReference>